<gene>
    <name evidence="3" type="ORF">DW813_16695</name>
    <name evidence="2" type="ORF">DW914_00775</name>
</gene>
<dbReference type="EMBL" id="QSFX01000001">
    <property type="protein sequence ID" value="RHA91756.1"/>
    <property type="molecule type" value="Genomic_DNA"/>
</dbReference>
<feature type="transmembrane region" description="Helical" evidence="1">
    <location>
        <begin position="39"/>
        <end position="60"/>
    </location>
</feature>
<protein>
    <submittedName>
        <fullName evidence="3">ABC-2 transporter permease</fullName>
    </submittedName>
</protein>
<feature type="transmembrane region" description="Helical" evidence="1">
    <location>
        <begin position="187"/>
        <end position="213"/>
    </location>
</feature>
<keyword evidence="1" id="KW-0472">Membrane</keyword>
<dbReference type="RefSeq" id="WP_118093827.1">
    <property type="nucleotide sequence ID" value="NZ_CABJFX010000001.1"/>
</dbReference>
<dbReference type="AlphaFoldDB" id="A0A396A9R7"/>
<dbReference type="Pfam" id="PF13346">
    <property type="entry name" value="ABC2_membrane_5"/>
    <property type="match status" value="1"/>
</dbReference>
<organism evidence="3 4">
    <name type="scientific">Roseburia inulinivorans</name>
    <dbReference type="NCBI Taxonomy" id="360807"/>
    <lineage>
        <taxon>Bacteria</taxon>
        <taxon>Bacillati</taxon>
        <taxon>Bacillota</taxon>
        <taxon>Clostridia</taxon>
        <taxon>Lachnospirales</taxon>
        <taxon>Lachnospiraceae</taxon>
        <taxon>Roseburia</taxon>
    </lineage>
</organism>
<reference evidence="4 5" key="1">
    <citation type="submission" date="2018-08" db="EMBL/GenBank/DDBJ databases">
        <title>A genome reference for cultivated species of the human gut microbiota.</title>
        <authorList>
            <person name="Zou Y."/>
            <person name="Xue W."/>
            <person name="Luo G."/>
        </authorList>
    </citation>
    <scope>NUCLEOTIDE SEQUENCE [LARGE SCALE GENOMIC DNA]</scope>
    <source>
        <strain evidence="3 4">AM32-8LB</strain>
        <strain evidence="2 5">AM42-1AC</strain>
    </source>
</reference>
<proteinExistence type="predicted"/>
<evidence type="ECO:0000256" key="1">
    <source>
        <dbReference type="SAM" id="Phobius"/>
    </source>
</evidence>
<sequence length="218" mass="23903">MKGLLKNNFYATLSNAKVFAVIMLLLGIFVVAIDKKDTSLIIGYMLLAMIGFSFNSIASLRKESNGKWSKYKLTTPVKRSAIVQSYFLSLLLWLVVGMAFAGIGAALSIMLHGFPFDRNTDIFMLFVAGVGISLFMGAIFFPLFYMGGEERNEVFLVISLLCGIGLVMGLTTLINTLFPAPMTATQILLGGAIIFVCALLAFVISCPITAYIYHKKEY</sequence>
<keyword evidence="1" id="KW-0812">Transmembrane</keyword>
<comment type="caution">
    <text evidence="3">The sequence shown here is derived from an EMBL/GenBank/DDBJ whole genome shotgun (WGS) entry which is preliminary data.</text>
</comment>
<evidence type="ECO:0000313" key="5">
    <source>
        <dbReference type="Proteomes" id="UP000283492"/>
    </source>
</evidence>
<feature type="transmembrane region" description="Helical" evidence="1">
    <location>
        <begin position="12"/>
        <end position="33"/>
    </location>
</feature>
<evidence type="ECO:0000313" key="4">
    <source>
        <dbReference type="Proteomes" id="UP000266391"/>
    </source>
</evidence>
<evidence type="ECO:0000313" key="2">
    <source>
        <dbReference type="EMBL" id="RHA91756.1"/>
    </source>
</evidence>
<evidence type="ECO:0000313" key="3">
    <source>
        <dbReference type="EMBL" id="RHC98109.1"/>
    </source>
</evidence>
<dbReference type="Proteomes" id="UP000283492">
    <property type="component" value="Unassembled WGS sequence"/>
</dbReference>
<accession>A0A396A9R7</accession>
<dbReference type="Proteomes" id="UP000266391">
    <property type="component" value="Unassembled WGS sequence"/>
</dbReference>
<dbReference type="EMBL" id="QSIQ01000052">
    <property type="protein sequence ID" value="RHC98109.1"/>
    <property type="molecule type" value="Genomic_DNA"/>
</dbReference>
<feature type="transmembrane region" description="Helical" evidence="1">
    <location>
        <begin position="154"/>
        <end position="175"/>
    </location>
</feature>
<name>A0A396A9R7_9FIRM</name>
<feature type="transmembrane region" description="Helical" evidence="1">
    <location>
        <begin position="122"/>
        <end position="145"/>
    </location>
</feature>
<keyword evidence="1" id="KW-1133">Transmembrane helix</keyword>
<dbReference type="InterPro" id="IPR025699">
    <property type="entry name" value="ABC2_memb-like"/>
</dbReference>
<feature type="transmembrane region" description="Helical" evidence="1">
    <location>
        <begin position="81"/>
        <end position="110"/>
    </location>
</feature>